<evidence type="ECO:0000256" key="2">
    <source>
        <dbReference type="ARBA" id="ARBA00022741"/>
    </source>
</evidence>
<reference evidence="10" key="1">
    <citation type="submission" date="2016-10" db="EMBL/GenBank/DDBJ databases">
        <authorList>
            <person name="Varghese N."/>
            <person name="Submissions S."/>
        </authorList>
    </citation>
    <scope>NUCLEOTIDE SEQUENCE [LARGE SCALE GENOMIC DNA]</scope>
    <source>
        <strain evidence="10">DSM 40318</strain>
    </source>
</reference>
<organism evidence="9 10">
    <name type="scientific">Streptomyces melanosporofaciens</name>
    <dbReference type="NCBI Taxonomy" id="67327"/>
    <lineage>
        <taxon>Bacteria</taxon>
        <taxon>Bacillati</taxon>
        <taxon>Actinomycetota</taxon>
        <taxon>Actinomycetes</taxon>
        <taxon>Kitasatosporales</taxon>
        <taxon>Streptomycetaceae</taxon>
        <taxon>Streptomyces</taxon>
        <taxon>Streptomyces violaceusniger group</taxon>
    </lineage>
</organism>
<keyword evidence="1" id="KW-0808">Transferase</keyword>
<accession>A0A1H4KGS9</accession>
<keyword evidence="4 5" id="KW-0067">ATP-binding</keyword>
<sequence>MKKGRWTAVAPSEYPHEQAALERILTPLRDDGPWRAWSNFTFVSQTGHVREVDLLVVTPGGVHMIELKSLHGRVERRGGQWVQIPPGNRRGYGKGLGDPLRLTNQKSKELASLLRRYGAKVYITEGVCFTEDGLDLALPPHELNAHIYNGIPALLAELQLPPREDRFRISSQGSVDIGRTLAKVGIQQVVREAKVGPFILDKRPFDTGATWADYAGRHEQLSETVRVRVHLRPRNSSSEARKALVEAAKREAGTLKRIHHPGVVRIRDYYPSDHEAGPALTFDHHPERLHLDEFLDRWGGKLDLEDRLALVRQIAEAIKYAHAKRLYHRALTPRSIHVIPRSKGAAGRELSEEERWRRPLVQVSDWQLASRTITSSGVTLEPSTVSGGSVDDASDPYLAPELTAPKADPARMDVYGIGTLAYLLTTGSAPAATRAELQARAERGERLAPSAVKDGIPPFLDDLIDAATAQQPDQRLDAVGDFLEMLAAVDEDLRPAAVPDDEQPRQEEPADDLDPLEVPPGTLLQGRWRVRRRLGTGSTARALLVLDEQQGKNDAFAVLKVALDDDKSEALQREAETLGRLRDSSIIRLLVPGTFTVGGRTVLATEYVGNIKAEADDKRDDRTARDETMARVLGRQGRLTMDDLERYSDNLFNALYYLEGESVWHRDIKPDNIAIRIRPNGTKQALLLDFSLAAVSARETGAGTSGYLDPFVGTVMRNLYDDAAERYALATTLHQMASNELPQWGDGSVTPRMTDPKEWPYPTIASEGFEDELRDGLTEFFRKALNRNAKQRHKDLRDMRTSWQRVFQDAQRLAASAGHESLRRQGQSSAPDGEADTAELRDQLAEVATRDTPLVRAGLTPSAYSILRDMKLTTVGEFLDRASQTFINRPGLGARTRTEIQRRQKEWRARLGSRPEPEPEPQSSPEERTPLEAHLERIVGVVSDTQDIDHLLARIVPPAAGRTKRLHDVAVQLLRAPGADGTLPDLPVWPRQYDAAQAVGFANQASISGDLKKLRKRWAEDEGLLEARAAVLEQLRVLGRVASVDALAGWLLGTRGYSLGDPEVRRAAAFAVLRALIEREQHLPGDDRAFLHFAPYKATDPVRRAGFLALEVDPDNEADGPDTPAAPALLSYVKRLGDAADRLAGRDSLPGSSTVLAELSAVRLPEGDFSWDDRRVANLAAQASQNAALSPRLEIYPRDLGLVRALRLTQAGLVRILPGLPEKQQPGLPLREVLERVNDRFPALAALAGMKDRPEELLKALREAGFDLKYVADKKAFLPRKFEAVQSYTSALSGSGSGTGGPLDRESTAARADAQLAGAARCDGFRVLTVRARSAPVVGRELHRQYGARAVSVTELFLKGLRGDLTPGRAMPKWEVVVKADALPAGQRPTGFTNLVAAVWQAVQGALEGELATGYEADAADRTPVLLTDAAVFARYDGMHVLDRLTALARRGGRPLWVLVAQDDETAVPKLAGRPVPYLEAQQEWIPVPKSWTRMHEPNALEGATA</sequence>
<evidence type="ECO:0000256" key="3">
    <source>
        <dbReference type="ARBA" id="ARBA00022777"/>
    </source>
</evidence>
<dbReference type="InterPro" id="IPR011528">
    <property type="entry name" value="NERD"/>
</dbReference>
<keyword evidence="2 5" id="KW-0547">Nucleotide-binding</keyword>
<dbReference type="PANTHER" id="PTHR43289">
    <property type="entry name" value="MITOGEN-ACTIVATED PROTEIN KINASE KINASE KINASE 20-RELATED"/>
    <property type="match status" value="1"/>
</dbReference>
<feature type="region of interest" description="Disordered" evidence="6">
    <location>
        <begin position="895"/>
        <end position="930"/>
    </location>
</feature>
<evidence type="ECO:0000256" key="4">
    <source>
        <dbReference type="ARBA" id="ARBA00022840"/>
    </source>
</evidence>
<dbReference type="PROSITE" id="PS50965">
    <property type="entry name" value="NERD"/>
    <property type="match status" value="1"/>
</dbReference>
<dbReference type="InterPro" id="IPR000719">
    <property type="entry name" value="Prot_kinase_dom"/>
</dbReference>
<protein>
    <submittedName>
        <fullName evidence="9">Serine/threonine protein kinase</fullName>
    </submittedName>
</protein>
<feature type="region of interest" description="Disordered" evidence="6">
    <location>
        <begin position="814"/>
        <end position="837"/>
    </location>
</feature>
<dbReference type="PANTHER" id="PTHR43289:SF34">
    <property type="entry name" value="SERINE_THREONINE-PROTEIN KINASE YBDM-RELATED"/>
    <property type="match status" value="1"/>
</dbReference>
<dbReference type="GO" id="GO:0005524">
    <property type="term" value="F:ATP binding"/>
    <property type="evidence" value="ECO:0007669"/>
    <property type="project" value="UniProtKB-UniRule"/>
</dbReference>
<dbReference type="GO" id="GO:0004674">
    <property type="term" value="F:protein serine/threonine kinase activity"/>
    <property type="evidence" value="ECO:0007669"/>
    <property type="project" value="UniProtKB-KW"/>
</dbReference>
<evidence type="ECO:0000256" key="5">
    <source>
        <dbReference type="PROSITE-ProRule" id="PRU10141"/>
    </source>
</evidence>
<dbReference type="PROSITE" id="PS00107">
    <property type="entry name" value="PROTEIN_KINASE_ATP"/>
    <property type="match status" value="1"/>
</dbReference>
<dbReference type="EMBL" id="FNST01000002">
    <property type="protein sequence ID" value="SEB57325.1"/>
    <property type="molecule type" value="Genomic_DNA"/>
</dbReference>
<dbReference type="SUPFAM" id="SSF47789">
    <property type="entry name" value="C-terminal domain of RNA polymerase alpha subunit"/>
    <property type="match status" value="1"/>
</dbReference>
<dbReference type="Proteomes" id="UP000198609">
    <property type="component" value="Unassembled WGS sequence"/>
</dbReference>
<dbReference type="InterPro" id="IPR011009">
    <property type="entry name" value="Kinase-like_dom_sf"/>
</dbReference>
<feature type="domain" description="NERD" evidence="8">
    <location>
        <begin position="12"/>
        <end position="133"/>
    </location>
</feature>
<dbReference type="Pfam" id="PF08378">
    <property type="entry name" value="NERD"/>
    <property type="match status" value="1"/>
</dbReference>
<dbReference type="InterPro" id="IPR049832">
    <property type="entry name" value="BREX_PglW"/>
</dbReference>
<name>A0A1H4KGS9_STRMJ</name>
<dbReference type="PROSITE" id="PS50011">
    <property type="entry name" value="PROTEIN_KINASE_DOM"/>
    <property type="match status" value="2"/>
</dbReference>
<evidence type="ECO:0000259" key="7">
    <source>
        <dbReference type="PROSITE" id="PS50011"/>
    </source>
</evidence>
<feature type="domain" description="Protein kinase" evidence="7">
    <location>
        <begin position="528"/>
        <end position="807"/>
    </location>
</feature>
<feature type="compositionally biased region" description="Basic and acidic residues" evidence="6">
    <location>
        <begin position="896"/>
        <end position="917"/>
    </location>
</feature>
<dbReference type="NCBIfam" id="NF033442">
    <property type="entry name" value="BREX_PglW"/>
    <property type="match status" value="1"/>
</dbReference>
<dbReference type="Gene3D" id="3.30.200.20">
    <property type="entry name" value="Phosphorylase Kinase, domain 1"/>
    <property type="match status" value="1"/>
</dbReference>
<dbReference type="SUPFAM" id="SSF56112">
    <property type="entry name" value="Protein kinase-like (PK-like)"/>
    <property type="match status" value="2"/>
</dbReference>
<dbReference type="Pfam" id="PF00069">
    <property type="entry name" value="Pkinase"/>
    <property type="match status" value="2"/>
</dbReference>
<keyword evidence="9" id="KW-0723">Serine/threonine-protein kinase</keyword>
<evidence type="ECO:0000256" key="6">
    <source>
        <dbReference type="SAM" id="MobiDB-lite"/>
    </source>
</evidence>
<keyword evidence="3 9" id="KW-0418">Kinase</keyword>
<proteinExistence type="predicted"/>
<gene>
    <name evidence="9" type="ORF">SAMN04490356_0681</name>
</gene>
<feature type="binding site" evidence="5">
    <location>
        <position position="560"/>
    </location>
    <ligand>
        <name>ATP</name>
        <dbReference type="ChEBI" id="CHEBI:30616"/>
    </ligand>
</feature>
<evidence type="ECO:0000256" key="1">
    <source>
        <dbReference type="ARBA" id="ARBA00022679"/>
    </source>
</evidence>
<evidence type="ECO:0000313" key="9">
    <source>
        <dbReference type="EMBL" id="SEB57325.1"/>
    </source>
</evidence>
<dbReference type="InterPro" id="IPR017441">
    <property type="entry name" value="Protein_kinase_ATP_BS"/>
</dbReference>
<dbReference type="Gene3D" id="1.10.510.10">
    <property type="entry name" value="Transferase(Phosphotransferase) domain 1"/>
    <property type="match status" value="2"/>
</dbReference>
<feature type="region of interest" description="Disordered" evidence="6">
    <location>
        <begin position="494"/>
        <end position="520"/>
    </location>
</feature>
<evidence type="ECO:0000259" key="8">
    <source>
        <dbReference type="PROSITE" id="PS50965"/>
    </source>
</evidence>
<dbReference type="RefSeq" id="WP_093460198.1">
    <property type="nucleotide sequence ID" value="NZ_FNST01000002.1"/>
</dbReference>
<keyword evidence="10" id="KW-1185">Reference proteome</keyword>
<evidence type="ECO:0000313" key="10">
    <source>
        <dbReference type="Proteomes" id="UP000198609"/>
    </source>
</evidence>
<dbReference type="SMART" id="SM00220">
    <property type="entry name" value="S_TKc"/>
    <property type="match status" value="1"/>
</dbReference>
<feature type="domain" description="Protein kinase" evidence="7">
    <location>
        <begin position="199"/>
        <end position="487"/>
    </location>
</feature>